<dbReference type="AlphaFoldDB" id="A0A2T5HY02"/>
<name>A0A2T5HY02_9PROT</name>
<gene>
    <name evidence="1" type="ORF">C8R26_11754</name>
</gene>
<dbReference type="RefSeq" id="WP_107803716.1">
    <property type="nucleotide sequence ID" value="NZ_QAOI01000017.1"/>
</dbReference>
<accession>A0A2T5HY02</accession>
<dbReference type="Proteomes" id="UP000244128">
    <property type="component" value="Unassembled WGS sequence"/>
</dbReference>
<protein>
    <submittedName>
        <fullName evidence="1">Uncharacterized protein</fullName>
    </submittedName>
</protein>
<comment type="caution">
    <text evidence="1">The sequence shown here is derived from an EMBL/GenBank/DDBJ whole genome shotgun (WGS) entry which is preliminary data.</text>
</comment>
<evidence type="ECO:0000313" key="1">
    <source>
        <dbReference type="EMBL" id="PTQ76461.1"/>
    </source>
</evidence>
<proteinExistence type="predicted"/>
<organism evidence="1 2">
    <name type="scientific">Nitrosomonas oligotropha</name>
    <dbReference type="NCBI Taxonomy" id="42354"/>
    <lineage>
        <taxon>Bacteria</taxon>
        <taxon>Pseudomonadati</taxon>
        <taxon>Pseudomonadota</taxon>
        <taxon>Betaproteobacteria</taxon>
        <taxon>Nitrosomonadales</taxon>
        <taxon>Nitrosomonadaceae</taxon>
        <taxon>Nitrosomonas</taxon>
    </lineage>
</organism>
<sequence length="104" mass="11431">MAKILVNNVLRTHGTKKDTGKPYDMYAITVSLPVQSVSQGTYNQEGYGTVPATMELDPAIFHHFKNLKDPVYLDLTIEQVLHFGEIKNMVTGVSNIAAQPAKVA</sequence>
<evidence type="ECO:0000313" key="2">
    <source>
        <dbReference type="Proteomes" id="UP000244128"/>
    </source>
</evidence>
<dbReference type="EMBL" id="QAOI01000017">
    <property type="protein sequence ID" value="PTQ76461.1"/>
    <property type="molecule type" value="Genomic_DNA"/>
</dbReference>
<reference evidence="1 2" key="1">
    <citation type="submission" date="2018-04" db="EMBL/GenBank/DDBJ databases">
        <title>Active sludge and wastewater microbial communities from Klosterneuburg, Austria.</title>
        <authorList>
            <person name="Wagner M."/>
        </authorList>
    </citation>
    <scope>NUCLEOTIDE SEQUENCE [LARGE SCALE GENOMIC DNA]</scope>
    <source>
        <strain evidence="1 2">Nm49</strain>
    </source>
</reference>